<protein>
    <submittedName>
        <fullName evidence="8">8-amino-7-oxononanoate synthase</fullName>
    </submittedName>
</protein>
<dbReference type="GO" id="GO:0030170">
    <property type="term" value="F:pyridoxal phosphate binding"/>
    <property type="evidence" value="ECO:0007669"/>
    <property type="project" value="InterPro"/>
</dbReference>
<comment type="pathway">
    <text evidence="2">Lipid metabolism.</text>
</comment>
<evidence type="ECO:0000313" key="8">
    <source>
        <dbReference type="EMBL" id="ARN78103.1"/>
    </source>
</evidence>
<keyword evidence="4" id="KW-0808">Transferase</keyword>
<comment type="cofactor">
    <cofactor evidence="1 6">
        <name>pyridoxal 5'-phosphate</name>
        <dbReference type="ChEBI" id="CHEBI:597326"/>
    </cofactor>
</comment>
<dbReference type="GO" id="GO:0016740">
    <property type="term" value="F:transferase activity"/>
    <property type="evidence" value="ECO:0007669"/>
    <property type="project" value="UniProtKB-KW"/>
</dbReference>
<accession>A0A1W6MKJ6</accession>
<dbReference type="Proteomes" id="UP000193431">
    <property type="component" value="Chromosome"/>
</dbReference>
<evidence type="ECO:0000313" key="9">
    <source>
        <dbReference type="Proteomes" id="UP000193431"/>
    </source>
</evidence>
<dbReference type="STRING" id="331648.BST97_08885"/>
<evidence type="ECO:0000256" key="4">
    <source>
        <dbReference type="ARBA" id="ARBA00022679"/>
    </source>
</evidence>
<reference evidence="8 9" key="1">
    <citation type="submission" date="2016-11" db="EMBL/GenBank/DDBJ databases">
        <title>Trade-off between light-utilization and light-protection in marine flavobacteria.</title>
        <authorList>
            <person name="Kumagai Y."/>
        </authorList>
    </citation>
    <scope>NUCLEOTIDE SEQUENCE [LARGE SCALE GENOMIC DNA]</scope>
    <source>
        <strain evidence="8 9">JCM 13191</strain>
    </source>
</reference>
<dbReference type="GO" id="GO:0009102">
    <property type="term" value="P:biotin biosynthetic process"/>
    <property type="evidence" value="ECO:0007669"/>
    <property type="project" value="TreeGrafter"/>
</dbReference>
<dbReference type="OrthoDB" id="9807157at2"/>
<dbReference type="InterPro" id="IPR050087">
    <property type="entry name" value="AON_synthase_class-II"/>
</dbReference>
<dbReference type="RefSeq" id="WP_085766900.1">
    <property type="nucleotide sequence ID" value="NZ_CP019344.1"/>
</dbReference>
<dbReference type="Gene3D" id="3.40.640.10">
    <property type="entry name" value="Type I PLP-dependent aspartate aminotransferase-like (Major domain)"/>
    <property type="match status" value="1"/>
</dbReference>
<evidence type="ECO:0000256" key="2">
    <source>
        <dbReference type="ARBA" id="ARBA00005189"/>
    </source>
</evidence>
<sequence length="378" mass="42345">MLPDKLHRKLGMRHFSGNLRGLQLPNSNLVDFSSNDYLGFARTIEVEGVFKSGATGSRLISGHSQLHEKVEQQIANFHKAESALIFNSGYDANLGLISCLADRADLIIYDSLVHASMRDGIRLSHAKAIKFPHNDLQHLEILLDKFCIAEDREVYVVTESVFSMDGDQPDLQSMIEIISKYENVHLILDEAHALGVLGDRGEGLAQSLGLEHKIFARVMTFGKALGAHGAAVLGSEDLKQYLVNFSRSFIYTTALPEHSLRAIEAGYDKLVSNRNLVPQLREIISYFNDQVLENGLRLRFRDPDSYRDETAIQICKISGNSEVTQAAQELQANGYDIRAMRSPTVSRGQERLRICLHVYNTKHEIQNMLKLLAKILKG</sequence>
<dbReference type="PROSITE" id="PS00599">
    <property type="entry name" value="AA_TRANSFER_CLASS_2"/>
    <property type="match status" value="1"/>
</dbReference>
<keyword evidence="9" id="KW-1185">Reference proteome</keyword>
<dbReference type="Gene3D" id="3.90.1150.10">
    <property type="entry name" value="Aspartate Aminotransferase, domain 1"/>
    <property type="match status" value="1"/>
</dbReference>
<dbReference type="InterPro" id="IPR015421">
    <property type="entry name" value="PyrdxlP-dep_Trfase_major"/>
</dbReference>
<evidence type="ECO:0000256" key="3">
    <source>
        <dbReference type="ARBA" id="ARBA00010008"/>
    </source>
</evidence>
<dbReference type="SUPFAM" id="SSF53383">
    <property type="entry name" value="PLP-dependent transferases"/>
    <property type="match status" value="1"/>
</dbReference>
<dbReference type="InterPro" id="IPR015422">
    <property type="entry name" value="PyrdxlP-dep_Trfase_small"/>
</dbReference>
<evidence type="ECO:0000256" key="5">
    <source>
        <dbReference type="ARBA" id="ARBA00022898"/>
    </source>
</evidence>
<feature type="domain" description="Aminotransferase class I/classII large" evidence="7">
    <location>
        <begin position="28"/>
        <end position="364"/>
    </location>
</feature>
<dbReference type="AlphaFoldDB" id="A0A1W6MKJ6"/>
<dbReference type="InterPro" id="IPR004839">
    <property type="entry name" value="Aminotransferase_I/II_large"/>
</dbReference>
<dbReference type="InterPro" id="IPR001917">
    <property type="entry name" value="Aminotrans_II_pyridoxalP_BS"/>
</dbReference>
<name>A0A1W6MKJ6_9FLAO</name>
<dbReference type="EMBL" id="CP019344">
    <property type="protein sequence ID" value="ARN78103.1"/>
    <property type="molecule type" value="Genomic_DNA"/>
</dbReference>
<dbReference type="InterPro" id="IPR015424">
    <property type="entry name" value="PyrdxlP-dep_Trfase"/>
</dbReference>
<evidence type="ECO:0000256" key="6">
    <source>
        <dbReference type="RuleBase" id="RU003693"/>
    </source>
</evidence>
<comment type="similarity">
    <text evidence="3">Belongs to the class-II pyridoxal-phosphate-dependent aminotransferase family. BioF subfamily.</text>
</comment>
<dbReference type="PANTHER" id="PTHR13693:SF77">
    <property type="entry name" value="8-AMINO-7-OXONONANOATE SYNTHASE"/>
    <property type="match status" value="1"/>
</dbReference>
<dbReference type="PANTHER" id="PTHR13693">
    <property type="entry name" value="CLASS II AMINOTRANSFERASE/8-AMINO-7-OXONONANOATE SYNTHASE"/>
    <property type="match status" value="1"/>
</dbReference>
<gene>
    <name evidence="8" type="ORF">BST97_08885</name>
</gene>
<evidence type="ECO:0000259" key="7">
    <source>
        <dbReference type="Pfam" id="PF00155"/>
    </source>
</evidence>
<proteinExistence type="inferred from homology"/>
<dbReference type="Pfam" id="PF00155">
    <property type="entry name" value="Aminotran_1_2"/>
    <property type="match status" value="1"/>
</dbReference>
<keyword evidence="5 6" id="KW-0663">Pyridoxal phosphate</keyword>
<evidence type="ECO:0000256" key="1">
    <source>
        <dbReference type="ARBA" id="ARBA00001933"/>
    </source>
</evidence>
<organism evidence="8 9">
    <name type="scientific">Nonlabens spongiae</name>
    <dbReference type="NCBI Taxonomy" id="331648"/>
    <lineage>
        <taxon>Bacteria</taxon>
        <taxon>Pseudomonadati</taxon>
        <taxon>Bacteroidota</taxon>
        <taxon>Flavobacteriia</taxon>
        <taxon>Flavobacteriales</taxon>
        <taxon>Flavobacteriaceae</taxon>
        <taxon>Nonlabens</taxon>
    </lineage>
</organism>